<comment type="similarity">
    <text evidence="1">Belongs to the FES1 family.</text>
</comment>
<dbReference type="InterPro" id="IPR013918">
    <property type="entry name" value="Nucleotide_exch_fac_Fes1"/>
</dbReference>
<dbReference type="SUPFAM" id="SSF48371">
    <property type="entry name" value="ARM repeat"/>
    <property type="match status" value="1"/>
</dbReference>
<reference evidence="6 7" key="2">
    <citation type="submission" date="2019-11" db="EMBL/GenBank/DDBJ databases">
        <authorList>
            <person name="Lu H."/>
        </authorList>
    </citation>
    <scope>NUCLEOTIDE SEQUENCE [LARGE SCALE GENOMIC DNA]</scope>
    <source>
        <strain evidence="6 7">FIM1</strain>
    </source>
</reference>
<sequence length="290" mass="32447">MEKLLHWSIANAQGDSEAVARAGQPDPKLLEQLFGGGPDEPTLMKHAMAVISNPEATLENKLTAFDNFEMLIENLDNANNIENLKLWEPLIAVLDSPESELRAFALSVTGTAVQNNEKSQNNFAKYDGSLAKVMQIAGNAQEDAQVRIKAFYTLSSLIRHNKEIYKQFYELDGLKLIAPVLNDANANEKLKLRVMALLSTIMTVADVKDAKFLSLLRDDNIISSTLSFLQPESNLYLIDRVLNFLAQLIDIGFEFSASELEQLKAGVHNIKPVEDRLNEDDYKTVQYVFK</sequence>
<evidence type="ECO:0000313" key="7">
    <source>
        <dbReference type="Proteomes" id="UP000422736"/>
    </source>
</evidence>
<dbReference type="EMBL" id="CP015055">
    <property type="protein sequence ID" value="QGN14274.1"/>
    <property type="molecule type" value="Genomic_DNA"/>
</dbReference>
<organism evidence="6 7">
    <name type="scientific">Kluyveromyces marxianus</name>
    <name type="common">Yeast</name>
    <name type="synonym">Candida kefyr</name>
    <dbReference type="NCBI Taxonomy" id="4911"/>
    <lineage>
        <taxon>Eukaryota</taxon>
        <taxon>Fungi</taxon>
        <taxon>Dikarya</taxon>
        <taxon>Ascomycota</taxon>
        <taxon>Saccharomycotina</taxon>
        <taxon>Saccharomycetes</taxon>
        <taxon>Saccharomycetales</taxon>
        <taxon>Saccharomycetaceae</taxon>
        <taxon>Kluyveromyces</taxon>
    </lineage>
</organism>
<dbReference type="PANTHER" id="PTHR19316:SF18">
    <property type="entry name" value="HSP70-BINDING PROTEIN 1"/>
    <property type="match status" value="1"/>
</dbReference>
<keyword evidence="7" id="KW-1185">Reference proteome</keyword>
<dbReference type="Gene3D" id="1.25.10.10">
    <property type="entry name" value="Leucine-rich Repeat Variant"/>
    <property type="match status" value="1"/>
</dbReference>
<evidence type="ECO:0000256" key="2">
    <source>
        <dbReference type="ARBA" id="ARBA00015214"/>
    </source>
</evidence>
<evidence type="ECO:0000256" key="3">
    <source>
        <dbReference type="ARBA" id="ARBA00020719"/>
    </source>
</evidence>
<accession>A0ABX6ERE1</accession>
<dbReference type="InterPro" id="IPR011989">
    <property type="entry name" value="ARM-like"/>
</dbReference>
<evidence type="ECO:0000256" key="4">
    <source>
        <dbReference type="ARBA" id="ARBA00022737"/>
    </source>
</evidence>
<dbReference type="Proteomes" id="UP000422736">
    <property type="component" value="Chromosome 2"/>
</dbReference>
<feature type="domain" description="Nucleotide exchange factor Fes1" evidence="5">
    <location>
        <begin position="1"/>
        <end position="81"/>
    </location>
</feature>
<dbReference type="InterPro" id="IPR016024">
    <property type="entry name" value="ARM-type_fold"/>
</dbReference>
<reference evidence="6 7" key="1">
    <citation type="submission" date="2016-03" db="EMBL/GenBank/DDBJ databases">
        <title>How can Kluyveromyces marxianus grow so fast - potential evolutionary course in Saccharomyces Complex revealed by comparative genomics.</title>
        <authorList>
            <person name="Mo W."/>
            <person name="Lu W."/>
            <person name="Yang X."/>
            <person name="Qi J."/>
            <person name="Lv H."/>
        </authorList>
    </citation>
    <scope>NUCLEOTIDE SEQUENCE [LARGE SCALE GENOMIC DNA]</scope>
    <source>
        <strain evidence="6 7">FIM1</strain>
    </source>
</reference>
<dbReference type="Pfam" id="PF08609">
    <property type="entry name" value="Fes1"/>
    <property type="match status" value="1"/>
</dbReference>
<gene>
    <name evidence="6" type="primary">FES1</name>
    <name evidence="6" type="ORF">FIM1_931</name>
</gene>
<evidence type="ECO:0000313" key="6">
    <source>
        <dbReference type="EMBL" id="QGN14274.1"/>
    </source>
</evidence>
<protein>
    <recommendedName>
        <fullName evidence="3">Hsp70 nucleotide exchange factor FES1</fullName>
    </recommendedName>
    <alternativeName>
        <fullName evidence="2">Hsp70 nucleotide exchange factor fes1</fullName>
    </alternativeName>
</protein>
<proteinExistence type="inferred from homology"/>
<evidence type="ECO:0000259" key="5">
    <source>
        <dbReference type="Pfam" id="PF08609"/>
    </source>
</evidence>
<dbReference type="InterPro" id="IPR050693">
    <property type="entry name" value="Hsp70_NEF-Inhibitors"/>
</dbReference>
<dbReference type="PANTHER" id="PTHR19316">
    <property type="entry name" value="PROTEIN FOLDING REGULATOR"/>
    <property type="match status" value="1"/>
</dbReference>
<name>A0ABX6ERE1_KLUMA</name>
<evidence type="ECO:0000256" key="1">
    <source>
        <dbReference type="ARBA" id="ARBA00011045"/>
    </source>
</evidence>
<keyword evidence="4" id="KW-0677">Repeat</keyword>